<dbReference type="PANTHER" id="PTHR46989:SF3">
    <property type="entry name" value="USPA DOMAIN-CONTAINING PROTEIN"/>
    <property type="match status" value="1"/>
</dbReference>
<evidence type="ECO:0000313" key="2">
    <source>
        <dbReference type="EMBL" id="CAH3154243.1"/>
    </source>
</evidence>
<evidence type="ECO:0000313" key="3">
    <source>
        <dbReference type="Proteomes" id="UP001159405"/>
    </source>
</evidence>
<dbReference type="InterPro" id="IPR014729">
    <property type="entry name" value="Rossmann-like_a/b/a_fold"/>
</dbReference>
<dbReference type="Pfam" id="PF00582">
    <property type="entry name" value="Usp"/>
    <property type="match status" value="1"/>
</dbReference>
<proteinExistence type="predicted"/>
<reference evidence="2 3" key="1">
    <citation type="submission" date="2022-05" db="EMBL/GenBank/DDBJ databases">
        <authorList>
            <consortium name="Genoscope - CEA"/>
            <person name="William W."/>
        </authorList>
    </citation>
    <scope>NUCLEOTIDE SEQUENCE [LARGE SCALE GENOMIC DNA]</scope>
</reference>
<dbReference type="Gene3D" id="3.40.50.620">
    <property type="entry name" value="HUPs"/>
    <property type="match status" value="1"/>
</dbReference>
<protein>
    <recommendedName>
        <fullName evidence="1">UspA domain-containing protein</fullName>
    </recommendedName>
</protein>
<accession>A0ABN8PZY9</accession>
<dbReference type="InterPro" id="IPR006015">
    <property type="entry name" value="Universal_stress_UspA"/>
</dbReference>
<sequence length="169" mass="18838">MAQHKNSRRTILLGVDASEHSERALNWYIKNLCNKERDDVILVHSQEEPTIPASAGPYDDGSTFYDVYLKEVGKKDRQTKKLLDGFGTKCELHGVKFETYSQENTKPGEVICKLAKDVNANLIVMGSRGMGTLRRTLLGSVSDYCVHHAHIPVAIVPPPNRHGDHARSS</sequence>
<dbReference type="Proteomes" id="UP001159405">
    <property type="component" value="Unassembled WGS sequence"/>
</dbReference>
<comment type="caution">
    <text evidence="2">The sequence shown here is derived from an EMBL/GenBank/DDBJ whole genome shotgun (WGS) entry which is preliminary data.</text>
</comment>
<dbReference type="InterPro" id="IPR006016">
    <property type="entry name" value="UspA"/>
</dbReference>
<keyword evidence="3" id="KW-1185">Reference proteome</keyword>
<feature type="domain" description="UspA" evidence="1">
    <location>
        <begin position="9"/>
        <end position="157"/>
    </location>
</feature>
<gene>
    <name evidence="2" type="ORF">PLOB_00049920</name>
</gene>
<dbReference type="PANTHER" id="PTHR46989">
    <property type="entry name" value="USP DOMAIN-CONTAINING PROTEIN"/>
    <property type="match status" value="1"/>
</dbReference>
<name>A0ABN8PZY9_9CNID</name>
<dbReference type="CDD" id="cd23659">
    <property type="entry name" value="USP_At3g01520-like"/>
    <property type="match status" value="1"/>
</dbReference>
<dbReference type="PRINTS" id="PR01438">
    <property type="entry name" value="UNVRSLSTRESS"/>
</dbReference>
<evidence type="ECO:0000259" key="1">
    <source>
        <dbReference type="Pfam" id="PF00582"/>
    </source>
</evidence>
<organism evidence="2 3">
    <name type="scientific">Porites lobata</name>
    <dbReference type="NCBI Taxonomy" id="104759"/>
    <lineage>
        <taxon>Eukaryota</taxon>
        <taxon>Metazoa</taxon>
        <taxon>Cnidaria</taxon>
        <taxon>Anthozoa</taxon>
        <taxon>Hexacorallia</taxon>
        <taxon>Scleractinia</taxon>
        <taxon>Fungiina</taxon>
        <taxon>Poritidae</taxon>
        <taxon>Porites</taxon>
    </lineage>
</organism>
<dbReference type="EMBL" id="CALNXK010000098">
    <property type="protein sequence ID" value="CAH3154243.1"/>
    <property type="molecule type" value="Genomic_DNA"/>
</dbReference>
<dbReference type="SUPFAM" id="SSF52402">
    <property type="entry name" value="Adenine nucleotide alpha hydrolases-like"/>
    <property type="match status" value="1"/>
</dbReference>